<dbReference type="RefSeq" id="WP_142024774.1">
    <property type="nucleotide sequence ID" value="NZ_VFQE01000001.1"/>
</dbReference>
<dbReference type="InterPro" id="IPR003593">
    <property type="entry name" value="AAA+_ATPase"/>
</dbReference>
<dbReference type="OrthoDB" id="9757917at2"/>
<accession>A0A543PDH4</accession>
<evidence type="ECO:0000256" key="3">
    <source>
        <dbReference type="ARBA" id="ARBA00022806"/>
    </source>
</evidence>
<dbReference type="AlphaFoldDB" id="A0A543PDH4"/>
<dbReference type="SMART" id="SM00382">
    <property type="entry name" value="AAA"/>
    <property type="match status" value="1"/>
</dbReference>
<keyword evidence="4" id="KW-0067">ATP-binding</keyword>
<dbReference type="InterPro" id="IPR041679">
    <property type="entry name" value="DNA2/NAM7-like_C"/>
</dbReference>
<dbReference type="SUPFAM" id="SSF53098">
    <property type="entry name" value="Ribonuclease H-like"/>
    <property type="match status" value="1"/>
</dbReference>
<dbReference type="InterPro" id="IPR019993">
    <property type="entry name" value="RecB_nuclease_TM0106_put"/>
</dbReference>
<dbReference type="PANTHER" id="PTHR43788">
    <property type="entry name" value="DNA2/NAM7 HELICASE FAMILY MEMBER"/>
    <property type="match status" value="1"/>
</dbReference>
<dbReference type="Pfam" id="PF13087">
    <property type="entry name" value="AAA_12"/>
    <property type="match status" value="1"/>
</dbReference>
<sequence length="1094" mass="118633">MQRLDGRLVLSPTDLTAHQECRHLTRLDLGVAAGEWAAPDVETTEELQFVFDRGMAHEERYLASLEAAGKTIARIETVFDADGRRRAEVQTVEAMRRGFDVVYQGTFFDGAWGGQADFLLRVDRPSPVLGDWSYEIADTKLARKLKIAALLQMATYAERLTVLQGVAPEWIHVVTGDGESRPWRLIDVAAYARRARARLETFVEAPPATGPSPIGYCEQCRWAVRCNAELRDADDLGLVAGMRGDHRDLLRAAGIPTLEALATASPERLKASGIGADARTRLQQQAAEQLKERTTGESSRTLLPPVSGLGLLRLPPPSPGDLYLDFEGDPWFEDGAGIEYLAGLGDRSRGFTPLWAHDRPAEKQMVADLIDRIVSATEADPAMHVYHYAAYEVTALKKLTGGYGVREAELDQLLREERFVDLYPVVRQSMRISKESYSIKKVEAFYGRSHEGEVASGLGSVLVYEQWLADGDAAKLAAIESYNTDDVDSTRELHDWLEQQRAELEALHGSLPRPTLTASAPDPRVTDAQAAEQELTDRLHAAGHELLGDLVGWHRREDRPAWWEVYRLQDLDAEELERDGTALGGLTFVRCLGPKKKSDLYEYSFPVQDTKVSTGEALDVDTAKKVGEVFEFEATAGRLVLKTTATEPPRPRGLGPGGPLNTKSLREAIQASGEDVLAGHDCLGQALVERRVPAGTQLREGESTTQAIVRLGLALDGEVLAIQGPPGSGKTTAAAELIRELLDAGKKVGVTATSHAVIGNLLKAVGRPALQKCDESQHCGSDDVAWSSDNGFVAQALLSGDVNLVGGTAWFWTRADVAQAVDVLVVDEAGQFSLANAVAVARGARSMVLLGDPQQLAQPSQAVHPGESGASALEHLLDGHATIPEDRGVFLDRSYRMHPDLTAFVSDLAYEGRLEAADGRERVAVLGEGRLSGSGLRVVPVRHELTGADKSQQEADVVARLWQSVQGSTWRSHLGKEARIGPEQVLVVAPYNAQVALIKAALPDGARVGTVDKFQGQEAPVVIYSMTSTSAVDAPRGVGFLFDLNRLNVAVSRAQALAVVVLSQLLLDAPVRTPEQLRRVNALCRLVESATVVV</sequence>
<organism evidence="6 7">
    <name type="scientific">Blastococcus colisei</name>
    <dbReference type="NCBI Taxonomy" id="1564162"/>
    <lineage>
        <taxon>Bacteria</taxon>
        <taxon>Bacillati</taxon>
        <taxon>Actinomycetota</taxon>
        <taxon>Actinomycetes</taxon>
        <taxon>Geodermatophilales</taxon>
        <taxon>Geodermatophilaceae</taxon>
        <taxon>Blastococcus</taxon>
    </lineage>
</organism>
<dbReference type="Proteomes" id="UP000319865">
    <property type="component" value="Unassembled WGS sequence"/>
</dbReference>
<keyword evidence="7" id="KW-1185">Reference proteome</keyword>
<keyword evidence="1" id="KW-0547">Nucleotide-binding</keyword>
<dbReference type="Pfam" id="PF13482">
    <property type="entry name" value="RNase_H_2"/>
    <property type="match status" value="1"/>
</dbReference>
<dbReference type="Pfam" id="PF13604">
    <property type="entry name" value="AAA_30"/>
    <property type="match status" value="1"/>
</dbReference>
<evidence type="ECO:0000256" key="1">
    <source>
        <dbReference type="ARBA" id="ARBA00022741"/>
    </source>
</evidence>
<dbReference type="CDD" id="cd18808">
    <property type="entry name" value="SF1_C_Upf1"/>
    <property type="match status" value="1"/>
</dbReference>
<gene>
    <name evidence="6" type="ORF">FHU33_1507</name>
</gene>
<evidence type="ECO:0000259" key="5">
    <source>
        <dbReference type="SMART" id="SM00382"/>
    </source>
</evidence>
<protein>
    <recommendedName>
        <fullName evidence="5">AAA+ ATPase domain-containing protein</fullName>
    </recommendedName>
</protein>
<dbReference type="PANTHER" id="PTHR43788:SF8">
    <property type="entry name" value="DNA-BINDING PROTEIN SMUBP-2"/>
    <property type="match status" value="1"/>
</dbReference>
<dbReference type="EMBL" id="VFQE01000001">
    <property type="protein sequence ID" value="TQN42113.1"/>
    <property type="molecule type" value="Genomic_DNA"/>
</dbReference>
<feature type="domain" description="AAA+ ATPase" evidence="5">
    <location>
        <begin position="716"/>
        <end position="887"/>
    </location>
</feature>
<evidence type="ECO:0000256" key="2">
    <source>
        <dbReference type="ARBA" id="ARBA00022801"/>
    </source>
</evidence>
<comment type="caution">
    <text evidence="6">The sequence shown here is derived from an EMBL/GenBank/DDBJ whole genome shotgun (WGS) entry which is preliminary data.</text>
</comment>
<dbReference type="GO" id="GO:0043139">
    <property type="term" value="F:5'-3' DNA helicase activity"/>
    <property type="evidence" value="ECO:0007669"/>
    <property type="project" value="TreeGrafter"/>
</dbReference>
<dbReference type="GO" id="GO:0016787">
    <property type="term" value="F:hydrolase activity"/>
    <property type="evidence" value="ECO:0007669"/>
    <property type="project" value="UniProtKB-KW"/>
</dbReference>
<evidence type="ECO:0000256" key="4">
    <source>
        <dbReference type="ARBA" id="ARBA00022840"/>
    </source>
</evidence>
<dbReference type="InterPro" id="IPR047187">
    <property type="entry name" value="SF1_C_Upf1"/>
</dbReference>
<dbReference type="Gene3D" id="3.40.50.300">
    <property type="entry name" value="P-loop containing nucleotide triphosphate hydrolases"/>
    <property type="match status" value="2"/>
</dbReference>
<dbReference type="InterPro" id="IPR012337">
    <property type="entry name" value="RNaseH-like_sf"/>
</dbReference>
<dbReference type="InterPro" id="IPR050534">
    <property type="entry name" value="Coronavir_polyprotein_1ab"/>
</dbReference>
<dbReference type="InterPro" id="IPR027417">
    <property type="entry name" value="P-loop_NTPase"/>
</dbReference>
<keyword evidence="3" id="KW-0347">Helicase</keyword>
<evidence type="ECO:0000313" key="6">
    <source>
        <dbReference type="EMBL" id="TQN42113.1"/>
    </source>
</evidence>
<dbReference type="GO" id="GO:0005524">
    <property type="term" value="F:ATP binding"/>
    <property type="evidence" value="ECO:0007669"/>
    <property type="project" value="UniProtKB-KW"/>
</dbReference>
<keyword evidence="2" id="KW-0378">Hydrolase</keyword>
<dbReference type="NCBIfam" id="TIGR03491">
    <property type="entry name" value="TM0106 family RecB-like putative nuclease"/>
    <property type="match status" value="1"/>
</dbReference>
<name>A0A543PDH4_9ACTN</name>
<proteinExistence type="predicted"/>
<dbReference type="CDD" id="cd17934">
    <property type="entry name" value="DEXXQc_Upf1-like"/>
    <property type="match status" value="1"/>
</dbReference>
<dbReference type="SUPFAM" id="SSF52540">
    <property type="entry name" value="P-loop containing nucleoside triphosphate hydrolases"/>
    <property type="match status" value="1"/>
</dbReference>
<dbReference type="InterPro" id="IPR038720">
    <property type="entry name" value="YprB_RNase_H-like_dom"/>
</dbReference>
<evidence type="ECO:0000313" key="7">
    <source>
        <dbReference type="Proteomes" id="UP000319865"/>
    </source>
</evidence>
<reference evidence="6 7" key="1">
    <citation type="submission" date="2019-06" db="EMBL/GenBank/DDBJ databases">
        <title>Sequencing the genomes of 1000 actinobacteria strains.</title>
        <authorList>
            <person name="Klenk H.-P."/>
        </authorList>
    </citation>
    <scope>NUCLEOTIDE SEQUENCE [LARGE SCALE GENOMIC DNA]</scope>
    <source>
        <strain evidence="6 7">DSM 46837</strain>
    </source>
</reference>